<accession>A0ACC1I8Z7</accession>
<dbReference type="Proteomes" id="UP001150581">
    <property type="component" value="Unassembled WGS sequence"/>
</dbReference>
<protein>
    <submittedName>
        <fullName evidence="1">Swr complex subunit</fullName>
    </submittedName>
</protein>
<dbReference type="EMBL" id="JANBPG010001908">
    <property type="protein sequence ID" value="KAJ1887786.1"/>
    <property type="molecule type" value="Genomic_DNA"/>
</dbReference>
<proteinExistence type="predicted"/>
<organism evidence="1 2">
    <name type="scientific">Kickxella alabastrina</name>
    <dbReference type="NCBI Taxonomy" id="61397"/>
    <lineage>
        <taxon>Eukaryota</taxon>
        <taxon>Fungi</taxon>
        <taxon>Fungi incertae sedis</taxon>
        <taxon>Zoopagomycota</taxon>
        <taxon>Kickxellomycotina</taxon>
        <taxon>Kickxellomycetes</taxon>
        <taxon>Kickxellales</taxon>
        <taxon>Kickxellaceae</taxon>
        <taxon>Kickxella</taxon>
    </lineage>
</organism>
<evidence type="ECO:0000313" key="1">
    <source>
        <dbReference type="EMBL" id="KAJ1887786.1"/>
    </source>
</evidence>
<sequence>MFQQKHKHPKQHKHTAMSRELNSLYLENHTVPVPLADLFQAKPKFDTKAERWTWRPFKSSARTDNLTLSHWVKRNEKYTDYYYARYNAKTQPYQYTDLEYDKCIAPLDARWSKEETDYLLMLCRQFDLRFIVVHDRYSMHPDRPACVNADAAGEAVAAGDRPLRSLEDLKDRYYSICRALTKYRAGEDSRDPDDLPLQATNKLADDLALLGFDGDKERERKQYLELLFSRTKEEIEEEEMLIVEARRIESNERRLIHEREAMLNSHALFEEAPSSATIPSVKVQFTQAETVSAAGPLANGQPGSAAAPASAFAAAAAAASAGPDSATLPKVRKGAPDAIGIDGGASVRPMKKQKSIHGSPQPTTPVTPRVKSTTAAAAANKASANKAALGVSVASTDSVSAARGSSVVRNSMSPGRAASVGIIKQEHLDGPVQFGPVTFSTEDHLVNPAIIQIDTPETGPIFIAQRDARLGPGVFLRSDKLFPIPKNKLEAVKQFMTQLDLNSPNTIWPRPVMATAAVCDRFDTLQTTIIPLLDCKKVADKLETEIQVLRARKRMLMNDVGESRAEEIIKKLPPIDPSMIAAIRATTPSTPTIDSTPVAASRHNRKGSTASSRKKAARE</sequence>
<gene>
    <name evidence="1" type="primary">SWC4_1</name>
    <name evidence="1" type="ORF">LPJ66_008930</name>
</gene>
<comment type="caution">
    <text evidence="1">The sequence shown here is derived from an EMBL/GenBank/DDBJ whole genome shotgun (WGS) entry which is preliminary data.</text>
</comment>
<name>A0ACC1I8Z7_9FUNG</name>
<keyword evidence="2" id="KW-1185">Reference proteome</keyword>
<reference evidence="1" key="1">
    <citation type="submission" date="2022-07" db="EMBL/GenBank/DDBJ databases">
        <title>Phylogenomic reconstructions and comparative analyses of Kickxellomycotina fungi.</title>
        <authorList>
            <person name="Reynolds N.K."/>
            <person name="Stajich J.E."/>
            <person name="Barry K."/>
            <person name="Grigoriev I.V."/>
            <person name="Crous P."/>
            <person name="Smith M.E."/>
        </authorList>
    </citation>
    <scope>NUCLEOTIDE SEQUENCE</scope>
    <source>
        <strain evidence="1">Benny 63K</strain>
    </source>
</reference>
<evidence type="ECO:0000313" key="2">
    <source>
        <dbReference type="Proteomes" id="UP001150581"/>
    </source>
</evidence>